<keyword evidence="1" id="KW-0812">Transmembrane</keyword>
<accession>A0A4S1XDI6</accession>
<keyword evidence="3" id="KW-1185">Reference proteome</keyword>
<proteinExistence type="predicted"/>
<feature type="transmembrane region" description="Helical" evidence="1">
    <location>
        <begin position="178"/>
        <end position="196"/>
    </location>
</feature>
<dbReference type="Proteomes" id="UP000306147">
    <property type="component" value="Unassembled WGS sequence"/>
</dbReference>
<keyword evidence="1" id="KW-1133">Transmembrane helix</keyword>
<feature type="transmembrane region" description="Helical" evidence="1">
    <location>
        <begin position="239"/>
        <end position="256"/>
    </location>
</feature>
<reference evidence="2 3" key="1">
    <citation type="submission" date="2019-04" db="EMBL/GenBank/DDBJ databases">
        <title>Sphingomonas psychrotolerans sp. nov., isolated from soil in the Tianshan Mountains, Xinjiang, China.</title>
        <authorList>
            <person name="Luo Y."/>
            <person name="Sheng H."/>
        </authorList>
    </citation>
    <scope>NUCLEOTIDE SEQUENCE [LARGE SCALE GENOMIC DNA]</scope>
    <source>
        <strain evidence="2 3">ZFGT-11</strain>
    </source>
</reference>
<feature type="transmembrane region" description="Helical" evidence="1">
    <location>
        <begin position="285"/>
        <end position="307"/>
    </location>
</feature>
<dbReference type="AlphaFoldDB" id="A0A4S1XDI6"/>
<gene>
    <name evidence="2" type="ORF">E5A73_12015</name>
</gene>
<evidence type="ECO:0000313" key="2">
    <source>
        <dbReference type="EMBL" id="TGX53733.1"/>
    </source>
</evidence>
<evidence type="ECO:0000256" key="1">
    <source>
        <dbReference type="SAM" id="Phobius"/>
    </source>
</evidence>
<evidence type="ECO:0000313" key="3">
    <source>
        <dbReference type="Proteomes" id="UP000306147"/>
    </source>
</evidence>
<comment type="caution">
    <text evidence="2">The sequence shown here is derived from an EMBL/GenBank/DDBJ whole genome shotgun (WGS) entry which is preliminary data.</text>
</comment>
<feature type="transmembrane region" description="Helical" evidence="1">
    <location>
        <begin position="263"/>
        <end position="279"/>
    </location>
</feature>
<dbReference type="EMBL" id="SRXT01000004">
    <property type="protein sequence ID" value="TGX53733.1"/>
    <property type="molecule type" value="Genomic_DNA"/>
</dbReference>
<evidence type="ECO:0008006" key="4">
    <source>
        <dbReference type="Google" id="ProtNLM"/>
    </source>
</evidence>
<feature type="transmembrane region" description="Helical" evidence="1">
    <location>
        <begin position="208"/>
        <end position="233"/>
    </location>
</feature>
<dbReference type="OrthoDB" id="7184927at2"/>
<feature type="transmembrane region" description="Helical" evidence="1">
    <location>
        <begin position="33"/>
        <end position="50"/>
    </location>
</feature>
<sequence length="312" mass="33956">MEASVNTSAVEAPLASAPDLAGLEPVEKIRRRWPMLLGGALTLLMIGALAHELFGSGLVALSRSVPTNPLFYLAFALYYLGPPTFDYIIFRRLWGIPLDGMAALHKKRISNEVLLGYSGEAYFYAWARQRTQMVAAPFGAVKDVTILSAIAGNGITFLGITLALPFGIDLLTAIQQKLVLGSLGLIIATSLPFLIFSRRVFSLPRPTLWWIFGIHCTRLVLGSFFIALAWHAAMPQVSLMVWLFLAAARLLAWRLPLVPNKELVFATFAIMLIGQGAALSDLMALIAALSLLVHVALIAGFSLHSLLSRKSQ</sequence>
<protein>
    <recommendedName>
        <fullName evidence="4">Flippase-like domain-containing protein</fullName>
    </recommendedName>
</protein>
<feature type="transmembrane region" description="Helical" evidence="1">
    <location>
        <begin position="70"/>
        <end position="90"/>
    </location>
</feature>
<organism evidence="2 3">
    <name type="scientific">Sphingomonas gei</name>
    <dbReference type="NCBI Taxonomy" id="1395960"/>
    <lineage>
        <taxon>Bacteria</taxon>
        <taxon>Pseudomonadati</taxon>
        <taxon>Pseudomonadota</taxon>
        <taxon>Alphaproteobacteria</taxon>
        <taxon>Sphingomonadales</taxon>
        <taxon>Sphingomonadaceae</taxon>
        <taxon>Sphingomonas</taxon>
    </lineage>
</organism>
<feature type="transmembrane region" description="Helical" evidence="1">
    <location>
        <begin position="144"/>
        <end position="166"/>
    </location>
</feature>
<keyword evidence="1" id="KW-0472">Membrane</keyword>
<name>A0A4S1XDI6_9SPHN</name>